<feature type="compositionally biased region" description="Basic and acidic residues" evidence="2">
    <location>
        <begin position="3696"/>
        <end position="3711"/>
    </location>
</feature>
<feature type="region of interest" description="Disordered" evidence="2">
    <location>
        <begin position="2982"/>
        <end position="3001"/>
    </location>
</feature>
<keyword evidence="4" id="KW-1185">Reference proteome</keyword>
<feature type="compositionally biased region" description="Polar residues" evidence="2">
    <location>
        <begin position="1927"/>
        <end position="1960"/>
    </location>
</feature>
<feature type="compositionally biased region" description="Polar residues" evidence="2">
    <location>
        <begin position="508"/>
        <end position="541"/>
    </location>
</feature>
<dbReference type="EMBL" id="OV725082">
    <property type="protein sequence ID" value="CAH1404641.1"/>
    <property type="molecule type" value="Genomic_DNA"/>
</dbReference>
<feature type="region of interest" description="Disordered" evidence="2">
    <location>
        <begin position="2472"/>
        <end position="2521"/>
    </location>
</feature>
<organism evidence="3 4">
    <name type="scientific">Nezara viridula</name>
    <name type="common">Southern green stink bug</name>
    <name type="synonym">Cimex viridulus</name>
    <dbReference type="NCBI Taxonomy" id="85310"/>
    <lineage>
        <taxon>Eukaryota</taxon>
        <taxon>Metazoa</taxon>
        <taxon>Ecdysozoa</taxon>
        <taxon>Arthropoda</taxon>
        <taxon>Hexapoda</taxon>
        <taxon>Insecta</taxon>
        <taxon>Pterygota</taxon>
        <taxon>Neoptera</taxon>
        <taxon>Paraneoptera</taxon>
        <taxon>Hemiptera</taxon>
        <taxon>Heteroptera</taxon>
        <taxon>Panheteroptera</taxon>
        <taxon>Pentatomomorpha</taxon>
        <taxon>Pentatomoidea</taxon>
        <taxon>Pentatomidae</taxon>
        <taxon>Pentatominae</taxon>
        <taxon>Nezara</taxon>
    </lineage>
</organism>
<feature type="compositionally biased region" description="Basic and acidic residues" evidence="2">
    <location>
        <begin position="3402"/>
        <end position="3422"/>
    </location>
</feature>
<feature type="compositionally biased region" description="Polar residues" evidence="2">
    <location>
        <begin position="3013"/>
        <end position="3032"/>
    </location>
</feature>
<feature type="region of interest" description="Disordered" evidence="2">
    <location>
        <begin position="2692"/>
        <end position="2739"/>
    </location>
</feature>
<accession>A0A9P0HMB5</accession>
<feature type="region of interest" description="Disordered" evidence="2">
    <location>
        <begin position="2903"/>
        <end position="2925"/>
    </location>
</feature>
<feature type="compositionally biased region" description="Polar residues" evidence="2">
    <location>
        <begin position="552"/>
        <end position="564"/>
    </location>
</feature>
<feature type="compositionally biased region" description="Polar residues" evidence="2">
    <location>
        <begin position="1866"/>
        <end position="1895"/>
    </location>
</feature>
<feature type="compositionally biased region" description="Polar residues" evidence="2">
    <location>
        <begin position="3448"/>
        <end position="3471"/>
    </location>
</feature>
<feature type="region of interest" description="Disordered" evidence="2">
    <location>
        <begin position="3687"/>
        <end position="3718"/>
    </location>
</feature>
<feature type="compositionally biased region" description="Basic residues" evidence="2">
    <location>
        <begin position="3379"/>
        <end position="3389"/>
    </location>
</feature>
<evidence type="ECO:0000313" key="3">
    <source>
        <dbReference type="EMBL" id="CAH1404641.1"/>
    </source>
</evidence>
<keyword evidence="1" id="KW-0175">Coiled coil</keyword>
<evidence type="ECO:0000256" key="1">
    <source>
        <dbReference type="SAM" id="Coils"/>
    </source>
</evidence>
<feature type="region of interest" description="Disordered" evidence="2">
    <location>
        <begin position="3012"/>
        <end position="3063"/>
    </location>
</feature>
<feature type="region of interest" description="Disordered" evidence="2">
    <location>
        <begin position="503"/>
        <end position="587"/>
    </location>
</feature>
<dbReference type="Proteomes" id="UP001152798">
    <property type="component" value="Chromosome 6"/>
</dbReference>
<feature type="compositionally biased region" description="Basic and acidic residues" evidence="2">
    <location>
        <begin position="1961"/>
        <end position="1993"/>
    </location>
</feature>
<feature type="region of interest" description="Disordered" evidence="2">
    <location>
        <begin position="3379"/>
        <end position="3497"/>
    </location>
</feature>
<feature type="coiled-coil region" evidence="1">
    <location>
        <begin position="1121"/>
        <end position="1148"/>
    </location>
</feature>
<feature type="compositionally biased region" description="Basic and acidic residues" evidence="2">
    <location>
        <begin position="2903"/>
        <end position="2913"/>
    </location>
</feature>
<feature type="compositionally biased region" description="Basic and acidic residues" evidence="2">
    <location>
        <begin position="939"/>
        <end position="951"/>
    </location>
</feature>
<feature type="region of interest" description="Disordered" evidence="2">
    <location>
        <begin position="939"/>
        <end position="965"/>
    </location>
</feature>
<gene>
    <name evidence="3" type="ORF">NEZAVI_LOCUS13013</name>
</gene>
<feature type="region of interest" description="Disordered" evidence="2">
    <location>
        <begin position="1"/>
        <end position="24"/>
    </location>
</feature>
<feature type="region of interest" description="Disordered" evidence="2">
    <location>
        <begin position="1007"/>
        <end position="1026"/>
    </location>
</feature>
<proteinExistence type="predicted"/>
<reference evidence="3" key="1">
    <citation type="submission" date="2022-01" db="EMBL/GenBank/DDBJ databases">
        <authorList>
            <person name="King R."/>
        </authorList>
    </citation>
    <scope>NUCLEOTIDE SEQUENCE</scope>
</reference>
<evidence type="ECO:0000313" key="4">
    <source>
        <dbReference type="Proteomes" id="UP001152798"/>
    </source>
</evidence>
<feature type="compositionally biased region" description="Polar residues" evidence="2">
    <location>
        <begin position="3423"/>
        <end position="3437"/>
    </location>
</feature>
<feature type="region of interest" description="Disordered" evidence="2">
    <location>
        <begin position="1847"/>
        <end position="1998"/>
    </location>
</feature>
<sequence>MDLSISRGPFPDEEDDFGLQHNRNNGNDIVVEAAIKGMLERTRVGSSNVGATNYPESESVDQEECDTNVYGDNRDAGINVSPLSKPVGVAHNVHFETDHQYGYAAATAEEICLDNEISVNDYILDADDISTEEVLDDLENREQFEQLPINSLIDSRKLNYGTNCFNNISRDDSVEELPAPNKCASIQKFKEDNKTFIKLVTNSPQNVNRVETTSSIVYKSIVPHSKNLRRSDSLKYYYESIGPNLADDDNNDSQDLVQEMPKLENETEVRTTPHDVPRSPPHLIPEVPIKFITVNVNEQAVGVVRPFNHENNLNIDNQVSNISGVSILSNNQKPLNPHTKVITQNRLRSHCLDSVRNAPKSMIKKQESFPTVISTHGLKTKANPTKLNGLVDNSNYIKREVIGISSGNHYRIPQKSIKHVSKNINSLPLTVQIHSVNKVPDESFTNIFDCDEEAYDPGSDKSYNTQNEIILNGQPMVSDNKSNIHCNTVCNVKSDKIIVSERRKGLKNNGSTNMPTLPSMPSLQSPTGEEPININNTGETSKTPDRKDMGRKQTSTRVTATRLRSCQRLPIKEFSSPSNNNKKPVHKRKLIYDKPFSGSRINNTVTPIKQVVHNVNVKELEEQATEIDLLSDSSFKTLDNPLTDLDLDKPQTNSYDESVPSLDPFIKEIPPTIDILGVLPCADILDGGIIDKEITISSADSILKSDMLEEGPLSTIINLFEKDLNSSKPVEIQRNESIENSGKFSNENELSFTIPDTKFEDDKISLESPKDVNSIYYTKPSFVEKNKLIDNIEVGSKTNINEVGGLVLVSDTVNHDKIKSKVLDSCVTTSNKQKVSPFTIAPERKEYDTRNNIFSEFHQIRDMELANTIGDLIISDNCSKNPSLPSLSSCIREENRDLNEIKIADIVIENNLPEDTSHVNPTLSKDSVNLSSEDGDLLKLEKNSDQSKQNEIDENLSIEQKNIPETDSNNADASLLLLLLSAQQTHETALGRLNSCQPSHSISCKDTDGNTTDLIPNGRVSPSKMDINDLPCRRDRNLTINHQDICKQVQEDNANFSNIENREIEKSGLMNSFSPSKSKSVKNNKNEDIRIVVGPTTPNEIGSSSKVNKGVNVTRKQIIKSSQHNNKRNELKEKKAGLEDVIKKLKSEKNTSHQYVDKWHIEENKNELCMLKTVESPVIETENSDGSNKIETEIIHDNLDAQLEMEIDLIKTNENCNESHVLNEIKSEKFNKCVAVIGSKKVNTDSILITKSSQLLNDSFDNNIVSEIKVNLSCQKKCIEHRKKDRILSPNLPIVINQPVLTNELITENEKKSFLKEVTKQKNHEVLSTATTKTCIKIERNDNTKQKAEGKNILLSPFDALINKEVQKSIRSINDEKMENTDRPQNVEIGSGNENSINVPKTIEETINAIKITETKSSRESINDQTSFIDVSETSRITQKVFSVNNQSNKKTENVDLIAHDDENVNVAKQTFNKNANQQECIESVNPAASCEKSSINTNLNAFTEKPQSLERDGPTITDIDSIKIADEQICKEHVNLTVSDEENSINITEKTLNENNENPLDIESKQQTVTDKENDTKVTEKTFTENIDKPTVESVSLTVTDINADGPLVIGNVNHMVSDEDNINTTEKTFTENPLNVNNTQQIITDKEKDVNITEKFFTENFDIPPCLESASLTVTDDINAYKPVSIENVKRTVSDDENSINITEKKTFTENPLDVENIQQTITGDESNVNTTEKTFTENSLDTESVQQTVSDVKNGINVIEKTFTENTDKPQSQECVNQTISDNSANENANESLCLENVNRIVIDDGANINTTEKIFTEKPCDIESSQQIVIEVKNDINLIEKTFTENSDRPQSPESVSRAVSDMSSNECLENVNLTTIDENSINTTEKTFTENPPDVENFQRNDDDNSVNVNDDENSDRPLSPESVSRTVSDMSSNECLENVNQTTSDENSINTTEKTFIENPRDVENTKQTDKANDRSVTEKTFTENTDKPPSLETVGLTVRDDISTTENDDENIINTTEKTFTEKPLDVENIQQKENNLNVTDKTFTENTAIPCLESISLTVTDDVNADKSLGIENVNQTVRDDENSINITEKKFTENPLDAENIQQAITDEENHVNVTEKTFTENTAKPPCLESVSLTVTDSINVVEPYSKENVNQTVSDTANNIDTTEKIFSENTQKPLDQESVLQTVTDEETYMKISEKTSTENTDTPNSFDSASLTVSDIITSKNSDEPVCLQKVSRPISDENSINNAKKIFSESSQKPLDTKCVQQTITGDDSIVNTTDKTFTENSLDTESVQQTVSDVKNDINVLDKPSFTGNAQSLESIGQSVSDMSVNENADEPLCLENVNRTINDENSVNISEKTFNENPIDVGTIQQTVTDEKCIVSIPEKTFTENPLDTESVQQTVSDVKNYINVINKTSFTSNTDKPQSLEIVDQSVSVMSANENADEPLCLENVNRTIDENSVNIPEKSFNENPVENIEQTVTDEEKDKNVTKKTSTKNTDKPSSVEGASQTARDYISAPENADEPLSLESVSLPFTDNVDVVEPQSKENVDRTVSNTANNTNTTEKIFSENTHKPLDQESVLHTHTGVKNDLNIMECDDVKSTDEEKVISAQNIDGSVKSIGFTEFTKNNIRKDMDSSEQSGPQVNNKHEDFIQEFTKYIDRNNRFQIVKVVKREESPSEFVINDNLAPNNNQPSVTASGDSTVSIDQGNNTEETSPINLRPEVNSQKQKQYPSSLYSAIDNPKLSVSKTNSILIPDNIDVTFQENSEINTGSSKNVVDDCHESEMSHRNSDFAVGKNEPKTCCNLSAQAPQNIGPSENEAVISNDTDIVDNQVSLQSEAVDNFIVQPLSGSTEIENFHLDNSASKKDLLSKTEESASDYSATDSLEQIMNNEEERREVKKIDNPSEQENASTRNREDSLAILQHRSLTSGSDNLGLNPNNYIEPDSSDIGSSFQHLGTVHIESDLNSLNSERLSSFNPADSNLSNSSEEKVHNLPEEIHETEVTNSQANITSPDCTDPNSGTVEYLKNSKKSKSKPIDINTLGQTDDSADKQEESTSNVIVANYFQSSILVKPTKSKSALLIMKSDIDKITINNERNDLAINTIHFENVPKVYSENKMKENVVSSSVDQNNETESNKIKLDKQDEINKVNIIICGTPFNEANSNNLEKMGHHDSMSHDADPTDEIVKTNCVNSVLSKATQDLTKNCIIKKVKIVLEKIDISNSSLNIQCATNIENDDIRKRQMLGHSKSVKRTSNTLFNKEEPPNKISKVPKLVDNARFVKKDQERSSLRNKRMILRKRKTEFNTGGNLSPTFVLLSRLDTLSKIYDCLHENKVKRLFIPRNVYYCLKKDTCQPSDVQITFTKSTERNRRFKRRRRKSSLSKTDDESDTEDESPKNRLERPRRSNKRMKQEKGLNNIQIRSNSNDPSFLSEKNEKSTKVISQSESLSIHGRTISSSMSRTHPSIKRHHESEIDSGAVPKRSNLNNKSFSSYNKSEGANYSTINKPIDADVAGCSSGHRTVLKVGGTMKEILLNVVRQRLTQAAEPPEDEEDSDDDFMGFEPCSCSLGGNTISQSCRGNCYIRKIEFKIGYLNRMVKLCSKHSTSLRNKRICTFRPSMQDLSEEEDHFRSNKSRKYCEETNAKPFQDPEKYYMISLENLKQSSIQLLSSNNVEVPNIRRTRQLTRTLETKPSSETKTDKNHEEDSDSSS</sequence>
<protein>
    <submittedName>
        <fullName evidence="3">Uncharacterized protein</fullName>
    </submittedName>
</protein>
<feature type="compositionally biased region" description="Polar residues" evidence="2">
    <location>
        <begin position="2479"/>
        <end position="2489"/>
    </location>
</feature>
<dbReference type="OrthoDB" id="6631165at2759"/>
<name>A0A9P0HMB5_NEZVI</name>
<feature type="compositionally biased region" description="Polar residues" evidence="2">
    <location>
        <begin position="2696"/>
        <end position="2739"/>
    </location>
</feature>
<feature type="compositionally biased region" description="Basic and acidic residues" evidence="2">
    <location>
        <begin position="542"/>
        <end position="551"/>
    </location>
</feature>
<feature type="compositionally biased region" description="Polar residues" evidence="2">
    <location>
        <begin position="2982"/>
        <end position="2996"/>
    </location>
</feature>
<evidence type="ECO:0000256" key="2">
    <source>
        <dbReference type="SAM" id="MobiDB-lite"/>
    </source>
</evidence>